<dbReference type="InterPro" id="IPR036390">
    <property type="entry name" value="WH_DNA-bd_sf"/>
</dbReference>
<dbReference type="Pfam" id="PF12840">
    <property type="entry name" value="HTH_20"/>
    <property type="match status" value="1"/>
</dbReference>
<keyword evidence="3" id="KW-0804">Transcription</keyword>
<dbReference type="RefSeq" id="WP_284333614.1">
    <property type="nucleotide sequence ID" value="NZ_BSOA01000048.1"/>
</dbReference>
<protein>
    <submittedName>
        <fullName evidence="5">Transcriptional regulator</fullName>
    </submittedName>
</protein>
<accession>A0ABQ5XG77</accession>
<name>A0ABQ5XG77_9GAMM</name>
<dbReference type="EMBL" id="BSOA01000048">
    <property type="protein sequence ID" value="GLQ90189.1"/>
    <property type="molecule type" value="Genomic_DNA"/>
</dbReference>
<dbReference type="PANTHER" id="PTHR33154">
    <property type="entry name" value="TRANSCRIPTIONAL REGULATOR, ARSR FAMILY"/>
    <property type="match status" value="1"/>
</dbReference>
<keyword evidence="1" id="KW-0805">Transcription regulation</keyword>
<dbReference type="SMART" id="SM00418">
    <property type="entry name" value="HTH_ARSR"/>
    <property type="match status" value="1"/>
</dbReference>
<dbReference type="InterPro" id="IPR011991">
    <property type="entry name" value="ArsR-like_HTH"/>
</dbReference>
<evidence type="ECO:0000259" key="4">
    <source>
        <dbReference type="PROSITE" id="PS50987"/>
    </source>
</evidence>
<dbReference type="InterPro" id="IPR001845">
    <property type="entry name" value="HTH_ArsR_DNA-bd_dom"/>
</dbReference>
<organism evidence="5 6">
    <name type="scientific">Dyella flagellata</name>
    <dbReference type="NCBI Taxonomy" id="1867833"/>
    <lineage>
        <taxon>Bacteria</taxon>
        <taxon>Pseudomonadati</taxon>
        <taxon>Pseudomonadota</taxon>
        <taxon>Gammaproteobacteria</taxon>
        <taxon>Lysobacterales</taxon>
        <taxon>Rhodanobacteraceae</taxon>
        <taxon>Dyella</taxon>
    </lineage>
</organism>
<dbReference type="Gene3D" id="1.10.10.10">
    <property type="entry name" value="Winged helix-like DNA-binding domain superfamily/Winged helix DNA-binding domain"/>
    <property type="match status" value="1"/>
</dbReference>
<evidence type="ECO:0000256" key="1">
    <source>
        <dbReference type="ARBA" id="ARBA00023015"/>
    </source>
</evidence>
<dbReference type="PRINTS" id="PR00778">
    <property type="entry name" value="HTHARSR"/>
</dbReference>
<keyword evidence="2" id="KW-0238">DNA-binding</keyword>
<evidence type="ECO:0000313" key="6">
    <source>
        <dbReference type="Proteomes" id="UP001156627"/>
    </source>
</evidence>
<gene>
    <name evidence="5" type="ORF">GCM10007898_37640</name>
</gene>
<dbReference type="SUPFAM" id="SSF46785">
    <property type="entry name" value="Winged helix' DNA-binding domain"/>
    <property type="match status" value="1"/>
</dbReference>
<dbReference type="NCBIfam" id="NF033788">
    <property type="entry name" value="HTH_metalloreg"/>
    <property type="match status" value="1"/>
</dbReference>
<dbReference type="CDD" id="cd00090">
    <property type="entry name" value="HTH_ARSR"/>
    <property type="match status" value="1"/>
</dbReference>
<evidence type="ECO:0000256" key="2">
    <source>
        <dbReference type="ARBA" id="ARBA00023125"/>
    </source>
</evidence>
<proteinExistence type="predicted"/>
<reference evidence="6" key="1">
    <citation type="journal article" date="2019" name="Int. J. Syst. Evol. Microbiol.">
        <title>The Global Catalogue of Microorganisms (GCM) 10K type strain sequencing project: providing services to taxonomists for standard genome sequencing and annotation.</title>
        <authorList>
            <consortium name="The Broad Institute Genomics Platform"/>
            <consortium name="The Broad Institute Genome Sequencing Center for Infectious Disease"/>
            <person name="Wu L."/>
            <person name="Ma J."/>
        </authorList>
    </citation>
    <scope>NUCLEOTIDE SEQUENCE [LARGE SCALE GENOMIC DNA]</scope>
    <source>
        <strain evidence="6">NBRC 111981</strain>
    </source>
</reference>
<evidence type="ECO:0000256" key="3">
    <source>
        <dbReference type="ARBA" id="ARBA00023163"/>
    </source>
</evidence>
<sequence length="123" mass="13503">MSILPRTNASARSAGTKFPQLRKAVPVFAALGDETRLRLIVLLCTGGALSITQLTAGTEITRQAVTKHLKVLADAGLVRDLRSGRERLWELESSRLEEARRSLDVIAGQWDQALLRLKAALEK</sequence>
<dbReference type="InterPro" id="IPR036388">
    <property type="entry name" value="WH-like_DNA-bd_sf"/>
</dbReference>
<keyword evidence="6" id="KW-1185">Reference proteome</keyword>
<dbReference type="PANTHER" id="PTHR33154:SF33">
    <property type="entry name" value="TRANSCRIPTIONAL REPRESSOR SDPR"/>
    <property type="match status" value="1"/>
</dbReference>
<evidence type="ECO:0000313" key="5">
    <source>
        <dbReference type="EMBL" id="GLQ90189.1"/>
    </source>
</evidence>
<dbReference type="PROSITE" id="PS50987">
    <property type="entry name" value="HTH_ARSR_2"/>
    <property type="match status" value="1"/>
</dbReference>
<feature type="domain" description="HTH arsR-type" evidence="4">
    <location>
        <begin position="16"/>
        <end position="111"/>
    </location>
</feature>
<comment type="caution">
    <text evidence="5">The sequence shown here is derived from an EMBL/GenBank/DDBJ whole genome shotgun (WGS) entry which is preliminary data.</text>
</comment>
<dbReference type="InterPro" id="IPR051081">
    <property type="entry name" value="HTH_MetalResp_TranReg"/>
</dbReference>
<dbReference type="Proteomes" id="UP001156627">
    <property type="component" value="Unassembled WGS sequence"/>
</dbReference>